<gene>
    <name evidence="2" type="ORF">V6N12_024244</name>
</gene>
<accession>A0ABR2G0H3</accession>
<protein>
    <submittedName>
        <fullName evidence="2">Uncharacterized protein</fullName>
    </submittedName>
</protein>
<evidence type="ECO:0000313" key="3">
    <source>
        <dbReference type="Proteomes" id="UP001472677"/>
    </source>
</evidence>
<evidence type="ECO:0000313" key="2">
    <source>
        <dbReference type="EMBL" id="KAK8589853.1"/>
    </source>
</evidence>
<comment type="caution">
    <text evidence="2">The sequence shown here is derived from an EMBL/GenBank/DDBJ whole genome shotgun (WGS) entry which is preliminary data.</text>
</comment>
<feature type="region of interest" description="Disordered" evidence="1">
    <location>
        <begin position="176"/>
        <end position="199"/>
    </location>
</feature>
<proteinExistence type="predicted"/>
<organism evidence="2 3">
    <name type="scientific">Hibiscus sabdariffa</name>
    <name type="common">roselle</name>
    <dbReference type="NCBI Taxonomy" id="183260"/>
    <lineage>
        <taxon>Eukaryota</taxon>
        <taxon>Viridiplantae</taxon>
        <taxon>Streptophyta</taxon>
        <taxon>Embryophyta</taxon>
        <taxon>Tracheophyta</taxon>
        <taxon>Spermatophyta</taxon>
        <taxon>Magnoliopsida</taxon>
        <taxon>eudicotyledons</taxon>
        <taxon>Gunneridae</taxon>
        <taxon>Pentapetalae</taxon>
        <taxon>rosids</taxon>
        <taxon>malvids</taxon>
        <taxon>Malvales</taxon>
        <taxon>Malvaceae</taxon>
        <taxon>Malvoideae</taxon>
        <taxon>Hibiscus</taxon>
    </lineage>
</organism>
<evidence type="ECO:0000256" key="1">
    <source>
        <dbReference type="SAM" id="MobiDB-lite"/>
    </source>
</evidence>
<dbReference type="Proteomes" id="UP001472677">
    <property type="component" value="Unassembled WGS sequence"/>
</dbReference>
<name>A0ABR2G0H3_9ROSI</name>
<reference evidence="2 3" key="1">
    <citation type="journal article" date="2024" name="G3 (Bethesda)">
        <title>Genome assembly of Hibiscus sabdariffa L. provides insights into metabolisms of medicinal natural products.</title>
        <authorList>
            <person name="Kim T."/>
        </authorList>
    </citation>
    <scope>NUCLEOTIDE SEQUENCE [LARGE SCALE GENOMIC DNA]</scope>
    <source>
        <strain evidence="2">TK-2024</strain>
        <tissue evidence="2">Old leaves</tissue>
    </source>
</reference>
<keyword evidence="3" id="KW-1185">Reference proteome</keyword>
<sequence length="199" mass="21193">MLRMVELVVRLQGRRLSYIRCYVIRAKSDGAGTGLRQANSTDVAEEQVRQVQPDTMQVLSSGGGEVPQVLPHVVSNVAGRHAAVAIFDALNEKRRQHLTKGFLVPSSARKHAGDGYRGGLKVRKGKENRQLTCSVLAGWLPPNFGHSGAGSSKHSEALPPHGVVAPVSSNLMEKGAADLALGLPDDGGGHGNRMPEPKQ</sequence>
<dbReference type="EMBL" id="JBBPBM010000004">
    <property type="protein sequence ID" value="KAK8589853.1"/>
    <property type="molecule type" value="Genomic_DNA"/>
</dbReference>